<evidence type="ECO:0000256" key="10">
    <source>
        <dbReference type="PIRSR" id="PIRSR028973-1"/>
    </source>
</evidence>
<feature type="binding site" evidence="11">
    <location>
        <begin position="232"/>
        <end position="243"/>
    </location>
    <ligand>
        <name>substrate</name>
    </ligand>
</feature>
<dbReference type="CTD" id="28960"/>
<feature type="active site" description="Nucleophile" evidence="10">
    <location>
        <position position="241"/>
    </location>
</feature>
<dbReference type="GO" id="GO:0000932">
    <property type="term" value="C:P-body"/>
    <property type="evidence" value="ECO:0007669"/>
    <property type="project" value="TreeGrafter"/>
</dbReference>
<feature type="binding site" evidence="11">
    <location>
        <position position="139"/>
    </location>
    <ligand>
        <name>substrate</name>
    </ligand>
</feature>
<reference evidence="13" key="1">
    <citation type="submission" date="2025-08" db="UniProtKB">
        <authorList>
            <consortium name="Ensembl"/>
        </authorList>
    </citation>
    <scope>IDENTIFICATION</scope>
</reference>
<keyword evidence="9" id="KW-0507">mRNA processing</keyword>
<dbReference type="GO" id="GO:0000290">
    <property type="term" value="P:deadenylation-dependent decapping of nuclear-transcribed mRNA"/>
    <property type="evidence" value="ECO:0007669"/>
    <property type="project" value="UniProtKB-UniRule"/>
</dbReference>
<evidence type="ECO:0000256" key="7">
    <source>
        <dbReference type="ARBA" id="ARBA00023242"/>
    </source>
</evidence>
<dbReference type="PANTHER" id="PTHR12978">
    <property type="entry name" value="HISTIDINE TRIAD HIT PROTEIN MEMBER"/>
    <property type="match status" value="1"/>
</dbReference>
<comment type="similarity">
    <text evidence="2 9">Belongs to the HIT family.</text>
</comment>
<dbReference type="GO" id="GO:0140932">
    <property type="term" value="F:5'-(N(7)-methyl 5'-triphosphoguanosine)-[mRNA] diphosphatase activity"/>
    <property type="evidence" value="ECO:0007669"/>
    <property type="project" value="UniProtKB-EC"/>
</dbReference>
<evidence type="ECO:0000256" key="11">
    <source>
        <dbReference type="PIRSR" id="PIRSR028973-2"/>
    </source>
</evidence>
<dbReference type="InterPro" id="IPR036265">
    <property type="entry name" value="HIT-like_sf"/>
</dbReference>
<evidence type="ECO:0000256" key="3">
    <source>
        <dbReference type="ARBA" id="ARBA00011140"/>
    </source>
</evidence>
<reference evidence="13" key="2">
    <citation type="submission" date="2025-09" db="UniProtKB">
        <authorList>
            <consortium name="Ensembl"/>
        </authorList>
    </citation>
    <scope>IDENTIFICATION</scope>
</reference>
<dbReference type="PIRSF" id="PIRSF028973">
    <property type="entry name" value="Scavenger_mRNA_decap_enz"/>
    <property type="match status" value="1"/>
</dbReference>
<accession>A0A8C0UG71</accession>
<dbReference type="Proteomes" id="UP000694410">
    <property type="component" value="Unplaced"/>
</dbReference>
<feature type="region of interest" description="Disordered" evidence="12">
    <location>
        <begin position="1"/>
        <end position="28"/>
    </location>
</feature>
<evidence type="ECO:0000256" key="6">
    <source>
        <dbReference type="ARBA" id="ARBA00022801"/>
    </source>
</evidence>
<evidence type="ECO:0000256" key="2">
    <source>
        <dbReference type="ARBA" id="ARBA00010208"/>
    </source>
</evidence>
<dbReference type="Pfam" id="PF11969">
    <property type="entry name" value="DcpS_C"/>
    <property type="match status" value="1"/>
</dbReference>
<keyword evidence="14" id="KW-1185">Reference proteome</keyword>
<keyword evidence="7 9" id="KW-0539">Nucleus</keyword>
<dbReference type="PANTHER" id="PTHR12978:SF0">
    <property type="entry name" value="M7GPPPX DIPHOSPHATASE"/>
    <property type="match status" value="1"/>
</dbReference>
<dbReference type="SUPFAM" id="SSF54197">
    <property type="entry name" value="HIT-like"/>
    <property type="match status" value="1"/>
</dbReference>
<evidence type="ECO:0000256" key="9">
    <source>
        <dbReference type="PIRNR" id="PIRNR028973"/>
    </source>
</evidence>
<feature type="binding site" evidence="11">
    <location>
        <position position="171"/>
    </location>
    <ligand>
        <name>substrate</name>
    </ligand>
</feature>
<evidence type="ECO:0000256" key="12">
    <source>
        <dbReference type="SAM" id="MobiDB-lite"/>
    </source>
</evidence>
<name>A0A8C0UG71_CYACU</name>
<dbReference type="Ensembl" id="ENSCCET00000011564.1">
    <property type="protein sequence ID" value="ENSCCEP00000007186.1"/>
    <property type="gene ID" value="ENSCCEG00000007593.1"/>
</dbReference>
<dbReference type="GO" id="GO:0000340">
    <property type="term" value="F:RNA 7-methylguanosine cap binding"/>
    <property type="evidence" value="ECO:0007669"/>
    <property type="project" value="UniProtKB-UniRule"/>
</dbReference>
<evidence type="ECO:0000313" key="13">
    <source>
        <dbReference type="Ensembl" id="ENSCCEP00000007186.1"/>
    </source>
</evidence>
<proteinExistence type="inferred from homology"/>
<dbReference type="GeneID" id="111939373"/>
<dbReference type="FunFam" id="3.30.428.10:FF:000006">
    <property type="entry name" value="m7GpppX diphosphatase"/>
    <property type="match status" value="1"/>
</dbReference>
<protein>
    <recommendedName>
        <fullName evidence="5 9">m7GpppX diphosphatase</fullName>
        <ecNumber evidence="4 9">3.6.1.59</ecNumber>
    </recommendedName>
</protein>
<dbReference type="InterPro" id="IPR011145">
    <property type="entry name" value="Scavenger_mRNA_decap_enz_N"/>
</dbReference>
<organism evidence="13 14">
    <name type="scientific">Cyanistes caeruleus</name>
    <name type="common">Eurasian blue tit</name>
    <name type="synonym">Parus caeruleus</name>
    <dbReference type="NCBI Taxonomy" id="156563"/>
    <lineage>
        <taxon>Eukaryota</taxon>
        <taxon>Metazoa</taxon>
        <taxon>Chordata</taxon>
        <taxon>Craniata</taxon>
        <taxon>Vertebrata</taxon>
        <taxon>Euteleostomi</taxon>
        <taxon>Archelosauria</taxon>
        <taxon>Archosauria</taxon>
        <taxon>Dinosauria</taxon>
        <taxon>Saurischia</taxon>
        <taxon>Theropoda</taxon>
        <taxon>Coelurosauria</taxon>
        <taxon>Aves</taxon>
        <taxon>Neognathae</taxon>
        <taxon>Neoaves</taxon>
        <taxon>Telluraves</taxon>
        <taxon>Australaves</taxon>
        <taxon>Passeriformes</taxon>
        <taxon>Paridae</taxon>
        <taxon>Cyanistes</taxon>
    </lineage>
</organism>
<dbReference type="Gene3D" id="3.30.200.40">
    <property type="entry name" value="Scavenger mRNA decapping enzyme, N-terminal domain"/>
    <property type="match status" value="1"/>
</dbReference>
<dbReference type="SUPFAM" id="SSF102860">
    <property type="entry name" value="mRNA decapping enzyme DcpS N-terminal domain"/>
    <property type="match status" value="1"/>
</dbReference>
<dbReference type="RefSeq" id="XP_023797322.1">
    <property type="nucleotide sequence ID" value="XM_023941554.1"/>
</dbReference>
<comment type="subcellular location">
    <subcellularLocation>
        <location evidence="1 9">Nucleus</location>
    </subcellularLocation>
</comment>
<dbReference type="AlphaFoldDB" id="A0A8C0UG71"/>
<evidence type="ECO:0000256" key="8">
    <source>
        <dbReference type="ARBA" id="ARBA00048222"/>
    </source>
</evidence>
<dbReference type="EC" id="3.6.1.59" evidence="4 9"/>
<dbReference type="GO" id="GO:0005634">
    <property type="term" value="C:nucleus"/>
    <property type="evidence" value="ECO:0007669"/>
    <property type="project" value="UniProtKB-SubCell"/>
</dbReference>
<gene>
    <name evidence="13" type="primary">DCPS</name>
</gene>
<sequence length="301" mass="34370">MAEGPQPKRKREEEEEKNGGADTQGGATAAFTLSDLRVRRVLRESARDKIVFLHAERIGLSGEGTDAVVILEKTPFQEEKIPDLLKKPMNAELQMHNDIYCTFYLSPPPELSGGVRDNQSRDYRQAGGWNLKCGRRRVWVYNILEKKAEADRIVHENPDPSNGFVLVPDLKWNQNQLDDLYLIALVHRREIKSLRDLTAEHLPLLRNVLQEGKEAIVKRFGVSGSQLRIYLHYQPSYQHLHVHFTALGYDAPGSSVERAHLLADVIDNLAMDSMYYQKRALTFPLRADEPLFKKFQEAGKV</sequence>
<feature type="binding site" evidence="11">
    <location>
        <position position="149"/>
    </location>
    <ligand>
        <name>substrate</name>
    </ligand>
</feature>
<evidence type="ECO:0000256" key="5">
    <source>
        <dbReference type="ARBA" id="ARBA00015636"/>
    </source>
</evidence>
<dbReference type="InterPro" id="IPR008594">
    <property type="entry name" value="DcpS/DCS2"/>
</dbReference>
<comment type="catalytic activity">
    <reaction evidence="8 9">
        <text>a 5'-end (N(7)-methyl 5'-triphosphoguanosine)-ribonucleoside in mRNA + H2O = N(7)-methyl-GMP + a 5'-end diphospho-ribonucleoside in mRNA + 2 H(+)</text>
        <dbReference type="Rhea" id="RHEA:65388"/>
        <dbReference type="Rhea" id="RHEA-COMP:17165"/>
        <dbReference type="Rhea" id="RHEA-COMP:17167"/>
        <dbReference type="ChEBI" id="CHEBI:15377"/>
        <dbReference type="ChEBI" id="CHEBI:15378"/>
        <dbReference type="ChEBI" id="CHEBI:58285"/>
        <dbReference type="ChEBI" id="CHEBI:156461"/>
        <dbReference type="ChEBI" id="CHEBI:167616"/>
        <dbReference type="EC" id="3.6.1.59"/>
    </reaction>
</comment>
<keyword evidence="6 9" id="KW-0378">Hydrolase</keyword>
<evidence type="ECO:0000313" key="14">
    <source>
        <dbReference type="Proteomes" id="UP000694410"/>
    </source>
</evidence>
<comment type="function">
    <text evidence="9">Decapping scavenger enzyme that catalyzes the cleavage of a residual cap structure following the degradation of mRNAs by the 3'-&gt;5' exosome-mediated mRNA decay pathway.</text>
</comment>
<comment type="subunit">
    <text evidence="3">Homodimer. Associates with components of the exosome multienzyme ribonuclease complex, such as EXOSC3 and EXOSC4. Interacts with NDOR1.</text>
</comment>
<dbReference type="Gene3D" id="3.30.428.10">
    <property type="entry name" value="HIT-like"/>
    <property type="match status" value="1"/>
</dbReference>
<dbReference type="GO" id="GO:0006397">
    <property type="term" value="P:mRNA processing"/>
    <property type="evidence" value="ECO:0007669"/>
    <property type="project" value="UniProtKB-KW"/>
</dbReference>
<feature type="binding site" evidence="11">
    <location>
        <position position="169"/>
    </location>
    <ligand>
        <name>substrate</name>
    </ligand>
</feature>
<evidence type="ECO:0000256" key="4">
    <source>
        <dbReference type="ARBA" id="ARBA00012520"/>
    </source>
</evidence>
<evidence type="ECO:0000256" key="1">
    <source>
        <dbReference type="ARBA" id="ARBA00004123"/>
    </source>
</evidence>